<proteinExistence type="predicted"/>
<organism evidence="2 3">
    <name type="scientific">Camelus dromedarius</name>
    <name type="common">Dromedary</name>
    <name type="synonym">Arabian camel</name>
    <dbReference type="NCBI Taxonomy" id="9838"/>
    <lineage>
        <taxon>Eukaryota</taxon>
        <taxon>Metazoa</taxon>
        <taxon>Chordata</taxon>
        <taxon>Craniata</taxon>
        <taxon>Vertebrata</taxon>
        <taxon>Euteleostomi</taxon>
        <taxon>Mammalia</taxon>
        <taxon>Eutheria</taxon>
        <taxon>Laurasiatheria</taxon>
        <taxon>Artiodactyla</taxon>
        <taxon>Tylopoda</taxon>
        <taxon>Camelidae</taxon>
        <taxon>Camelus</taxon>
    </lineage>
</organism>
<evidence type="ECO:0000313" key="3">
    <source>
        <dbReference type="Proteomes" id="UP000299084"/>
    </source>
</evidence>
<dbReference type="EMBL" id="JWIN03000015">
    <property type="protein sequence ID" value="KAB1266967.1"/>
    <property type="molecule type" value="Genomic_DNA"/>
</dbReference>
<feature type="compositionally biased region" description="Polar residues" evidence="1">
    <location>
        <begin position="137"/>
        <end position="152"/>
    </location>
</feature>
<reference evidence="2 3" key="1">
    <citation type="journal article" date="2019" name="Mol. Ecol. Resour.">
        <title>Improving Illumina assemblies with Hi-C and long reads: an example with the North African dromedary.</title>
        <authorList>
            <person name="Elbers J.P."/>
            <person name="Rogers M.F."/>
            <person name="Perelman P.L."/>
            <person name="Proskuryakova A.A."/>
            <person name="Serdyukova N.A."/>
            <person name="Johnson W.E."/>
            <person name="Horin P."/>
            <person name="Corander J."/>
            <person name="Murphy D."/>
            <person name="Burger P.A."/>
        </authorList>
    </citation>
    <scope>NUCLEOTIDE SEQUENCE [LARGE SCALE GENOMIC DNA]</scope>
    <source>
        <strain evidence="2">Drom800</strain>
        <tissue evidence="2">Blood</tissue>
    </source>
</reference>
<accession>A0A5N4D789</accession>
<keyword evidence="3" id="KW-1185">Reference proteome</keyword>
<evidence type="ECO:0000313" key="2">
    <source>
        <dbReference type="EMBL" id="KAB1266967.1"/>
    </source>
</evidence>
<feature type="compositionally biased region" description="Basic and acidic residues" evidence="1">
    <location>
        <begin position="49"/>
        <end position="58"/>
    </location>
</feature>
<dbReference type="GO" id="GO:0016301">
    <property type="term" value="F:kinase activity"/>
    <property type="evidence" value="ECO:0007669"/>
    <property type="project" value="UniProtKB-KW"/>
</dbReference>
<evidence type="ECO:0000256" key="1">
    <source>
        <dbReference type="SAM" id="MobiDB-lite"/>
    </source>
</evidence>
<feature type="region of interest" description="Disordered" evidence="1">
    <location>
        <begin position="230"/>
        <end position="254"/>
    </location>
</feature>
<feature type="region of interest" description="Disordered" evidence="1">
    <location>
        <begin position="134"/>
        <end position="186"/>
    </location>
</feature>
<keyword evidence="2" id="KW-0808">Transferase</keyword>
<keyword evidence="2" id="KW-0418">Kinase</keyword>
<name>A0A5N4D789_CAMDR</name>
<dbReference type="AlphaFoldDB" id="A0A5N4D789"/>
<dbReference type="Proteomes" id="UP000299084">
    <property type="component" value="Unassembled WGS sequence"/>
</dbReference>
<comment type="caution">
    <text evidence="2">The sequence shown here is derived from an EMBL/GenBank/DDBJ whole genome shotgun (WGS) entry which is preliminary data.</text>
</comment>
<protein>
    <submittedName>
        <fullName evidence="2">ALK tyrosine kinase receptor</fullName>
    </submittedName>
</protein>
<sequence length="254" mass="27063">MTQCWQHQPEDRPNFAIILERIEYCTQDPDVINTALPVEYGPLVEEEEKVPTRPKDPEGLPPLLVSAPPARREEGREPAAPPALPSAPCGKAKAGKKALAAVEGSGRAPRGPAAQGGHVNMAFAQSSLPSELHKVQGSRNKPTSLWNPTYGSWLTEKPTKKTNPPATAEPHERGHLGPEGGRADAAAGRLPGASLLLEPSSLTATIKDVPLFRLRHFPCGNVNYGYQQQGLPLEAAGPGPGRYEDPGLKSQPGP</sequence>
<feature type="region of interest" description="Disordered" evidence="1">
    <location>
        <begin position="45"/>
        <end position="91"/>
    </location>
</feature>
<keyword evidence="2" id="KW-0675">Receptor</keyword>
<dbReference type="STRING" id="9838.ENSCDRP00005019088"/>
<gene>
    <name evidence="2" type="ORF">Cadr_000017974</name>
</gene>